<accession>A0A7D3X9T8</accession>
<dbReference type="PROSITE" id="PS00687">
    <property type="entry name" value="ALDEHYDE_DEHYDR_GLU"/>
    <property type="match status" value="1"/>
</dbReference>
<evidence type="ECO:0000256" key="3">
    <source>
        <dbReference type="PROSITE-ProRule" id="PRU10007"/>
    </source>
</evidence>
<evidence type="ECO:0000256" key="4">
    <source>
        <dbReference type="RuleBase" id="RU003345"/>
    </source>
</evidence>
<comment type="similarity">
    <text evidence="4">Belongs to the aldehyde dehydrogenase family.</text>
</comment>
<gene>
    <name evidence="6" type="ORF">HQR01_08225</name>
</gene>
<dbReference type="RefSeq" id="WP_173214170.1">
    <property type="nucleotide sequence ID" value="NZ_CP053921.1"/>
</dbReference>
<proteinExistence type="inferred from homology"/>
<dbReference type="InterPro" id="IPR016162">
    <property type="entry name" value="Ald_DH_N"/>
</dbReference>
<dbReference type="PANTHER" id="PTHR11699">
    <property type="entry name" value="ALDEHYDE DEHYDROGENASE-RELATED"/>
    <property type="match status" value="1"/>
</dbReference>
<dbReference type="NCBIfam" id="NF010000">
    <property type="entry name" value="PRK13473.1"/>
    <property type="match status" value="1"/>
</dbReference>
<dbReference type="Pfam" id="PF00171">
    <property type="entry name" value="Aldedh"/>
    <property type="match status" value="1"/>
</dbReference>
<feature type="active site" evidence="3">
    <location>
        <position position="248"/>
    </location>
</feature>
<dbReference type="Gene3D" id="3.40.605.10">
    <property type="entry name" value="Aldehyde Dehydrogenase, Chain A, domain 1"/>
    <property type="match status" value="1"/>
</dbReference>
<dbReference type="Proteomes" id="UP000504693">
    <property type="component" value="Chromosome"/>
</dbReference>
<dbReference type="SUPFAM" id="SSF53720">
    <property type="entry name" value="ALDH-like"/>
    <property type="match status" value="1"/>
</dbReference>
<evidence type="ECO:0000313" key="6">
    <source>
        <dbReference type="EMBL" id="QKG71355.1"/>
    </source>
</evidence>
<feature type="domain" description="Aldehyde dehydrogenase" evidence="5">
    <location>
        <begin position="23"/>
        <end position="472"/>
    </location>
</feature>
<evidence type="ECO:0000256" key="1">
    <source>
        <dbReference type="ARBA" id="ARBA00023002"/>
    </source>
</evidence>
<dbReference type="InterPro" id="IPR016161">
    <property type="entry name" value="Ald_DH/histidinol_DH"/>
</dbReference>
<evidence type="ECO:0000259" key="5">
    <source>
        <dbReference type="Pfam" id="PF00171"/>
    </source>
</evidence>
<dbReference type="EMBL" id="CP053921">
    <property type="protein sequence ID" value="QKG71355.1"/>
    <property type="molecule type" value="Genomic_DNA"/>
</dbReference>
<dbReference type="InterPro" id="IPR016163">
    <property type="entry name" value="Ald_DH_C"/>
</dbReference>
<name>A0A7D3X9T8_9SPHN</name>
<sequence length="476" mass="51257">MLERPGQFIGGRELTGEEAPEVAYNPATGEELSCLASASREQVDKAVAAAKQAYRSWSRMSPKERSLRMLRIADRIEELADEFAELEMRNCGKPIGTARAVDVGNTIDVFRFFAGAARTIQGLPAGEYRSGFTSMLRRDPLGVCVGIAPWNYPLMMASWKIAPVIAAGNTVVLKPSEHTPLTALKLAEVCAEFLPEGVVNVVTGNGPNVGARLVSHPDVSMVSLTGDVATGRKIMEAVAPTIKRTHFELGGKAPVIVLEDADIAAAVEAIAEGGYYNAGQDCTAACRVYAHANIHDRLVAELQEAIGRITIGDPAEPGTVLGPLITARQRDRVDGFVARAVADTPAEIVTGGTRPDRPGFYYAPTLIAGARHCDEIVQKEVFGPVVSVTRFDEDAQVLDWANDCEYGLASSVWTRDVGKAAAFASRLEYGVTWINTHSVNTTEMPHGGVKMSGYGSDLSVYCLEHYTVTRHVMIKH</sequence>
<dbReference type="FunFam" id="3.40.309.10:FF:000010">
    <property type="entry name" value="Gamma-aminobutyraldehyde dehydrogenase"/>
    <property type="match status" value="1"/>
</dbReference>
<dbReference type="FunFam" id="3.40.605.10:FF:000001">
    <property type="entry name" value="Aldehyde dehydrogenase 1"/>
    <property type="match status" value="1"/>
</dbReference>
<evidence type="ECO:0000256" key="2">
    <source>
        <dbReference type="ARBA" id="ARBA00023027"/>
    </source>
</evidence>
<keyword evidence="7" id="KW-1185">Reference proteome</keyword>
<evidence type="ECO:0000313" key="7">
    <source>
        <dbReference type="Proteomes" id="UP000504693"/>
    </source>
</evidence>
<dbReference type="AlphaFoldDB" id="A0A7D3X9T8"/>
<dbReference type="InterPro" id="IPR029510">
    <property type="entry name" value="Ald_DH_CS_GLU"/>
</dbReference>
<dbReference type="GO" id="GO:0004030">
    <property type="term" value="F:aldehyde dehydrogenase [NAD(P)+] activity"/>
    <property type="evidence" value="ECO:0007669"/>
    <property type="project" value="UniProtKB-ARBA"/>
</dbReference>
<keyword evidence="2" id="KW-0520">NAD</keyword>
<protein>
    <submittedName>
        <fullName evidence="6">Gamma-aminobutyraldehyde dehydrogenase</fullName>
    </submittedName>
</protein>
<keyword evidence="1 4" id="KW-0560">Oxidoreductase</keyword>
<dbReference type="Gene3D" id="3.40.309.10">
    <property type="entry name" value="Aldehyde Dehydrogenase, Chain A, domain 2"/>
    <property type="match status" value="1"/>
</dbReference>
<organism evidence="6 7">
    <name type="scientific">Erythrobacter mangrovi</name>
    <dbReference type="NCBI Taxonomy" id="2739433"/>
    <lineage>
        <taxon>Bacteria</taxon>
        <taxon>Pseudomonadati</taxon>
        <taxon>Pseudomonadota</taxon>
        <taxon>Alphaproteobacteria</taxon>
        <taxon>Sphingomonadales</taxon>
        <taxon>Erythrobacteraceae</taxon>
        <taxon>Erythrobacter/Porphyrobacter group</taxon>
        <taxon>Erythrobacter</taxon>
    </lineage>
</organism>
<dbReference type="InterPro" id="IPR015590">
    <property type="entry name" value="Aldehyde_DH_dom"/>
</dbReference>
<dbReference type="KEGG" id="emv:HQR01_08225"/>
<reference evidence="6 7" key="1">
    <citation type="submission" date="2020-05" db="EMBL/GenBank/DDBJ databases">
        <title>Erythrobacter mangrovi sp. nov., isolated from rhizosphere soil of mangrove plant (Kandelia candel).</title>
        <authorList>
            <person name="Ye Y.H."/>
        </authorList>
    </citation>
    <scope>NUCLEOTIDE SEQUENCE [LARGE SCALE GENOMIC DNA]</scope>
    <source>
        <strain evidence="6 7">EB310</strain>
    </source>
</reference>